<evidence type="ECO:0000313" key="1">
    <source>
        <dbReference type="EMBL" id="MDQ0287508.1"/>
    </source>
</evidence>
<dbReference type="RefSeq" id="WP_307403351.1">
    <property type="nucleotide sequence ID" value="NZ_JAUSUX010000028.1"/>
</dbReference>
<name>A0ABU0B4S6_9FIRM</name>
<dbReference type="EMBL" id="JAUSUX010000028">
    <property type="protein sequence ID" value="MDQ0287508.1"/>
    <property type="molecule type" value="Genomic_DNA"/>
</dbReference>
<sequence length="57" mass="5944">MKVVLRKERGMTTPEVLVLTAGMALLTVLVVKAVLPALVGAHGTVLNRVTNLTGSGF</sequence>
<proteinExistence type="predicted"/>
<reference evidence="1 2" key="1">
    <citation type="submission" date="2023-07" db="EMBL/GenBank/DDBJ databases">
        <title>Genomic Encyclopedia of Type Strains, Phase IV (KMG-IV): sequencing the most valuable type-strain genomes for metagenomic binning, comparative biology and taxonomic classification.</title>
        <authorList>
            <person name="Goeker M."/>
        </authorList>
    </citation>
    <scope>NUCLEOTIDE SEQUENCE [LARGE SCALE GENOMIC DNA]</scope>
    <source>
        <strain evidence="1 2">DSM 12396</strain>
    </source>
</reference>
<evidence type="ECO:0000313" key="2">
    <source>
        <dbReference type="Proteomes" id="UP001225644"/>
    </source>
</evidence>
<organism evidence="1 2">
    <name type="scientific">Desulfofundulus luciae</name>
    <dbReference type="NCBI Taxonomy" id="74702"/>
    <lineage>
        <taxon>Bacteria</taxon>
        <taxon>Bacillati</taxon>
        <taxon>Bacillota</taxon>
        <taxon>Clostridia</taxon>
        <taxon>Eubacteriales</taxon>
        <taxon>Peptococcaceae</taxon>
        <taxon>Desulfofundulus</taxon>
    </lineage>
</organism>
<protein>
    <recommendedName>
        <fullName evidence="3">Flagellin Flp1-like domain-containing protein</fullName>
    </recommendedName>
</protein>
<dbReference type="PROSITE" id="PS00409">
    <property type="entry name" value="PROKAR_NTER_METHYL"/>
    <property type="match status" value="1"/>
</dbReference>
<dbReference type="InterPro" id="IPR012902">
    <property type="entry name" value="N_methyl_site"/>
</dbReference>
<keyword evidence="2" id="KW-1185">Reference proteome</keyword>
<gene>
    <name evidence="1" type="ORF">J2Z49_002636</name>
</gene>
<accession>A0ABU0B4S6</accession>
<comment type="caution">
    <text evidence="1">The sequence shown here is derived from an EMBL/GenBank/DDBJ whole genome shotgun (WGS) entry which is preliminary data.</text>
</comment>
<dbReference type="Proteomes" id="UP001225644">
    <property type="component" value="Unassembled WGS sequence"/>
</dbReference>
<evidence type="ECO:0008006" key="3">
    <source>
        <dbReference type="Google" id="ProtNLM"/>
    </source>
</evidence>